<organism evidence="7 8">
    <name type="scientific">Catenaria anguillulae PL171</name>
    <dbReference type="NCBI Taxonomy" id="765915"/>
    <lineage>
        <taxon>Eukaryota</taxon>
        <taxon>Fungi</taxon>
        <taxon>Fungi incertae sedis</taxon>
        <taxon>Blastocladiomycota</taxon>
        <taxon>Blastocladiomycetes</taxon>
        <taxon>Blastocladiales</taxon>
        <taxon>Catenariaceae</taxon>
        <taxon>Catenaria</taxon>
    </lineage>
</organism>
<comment type="caution">
    <text evidence="4">Lacks conserved residue(s) required for the propagation of feature annotation.</text>
</comment>
<feature type="region of interest" description="Disordered" evidence="5">
    <location>
        <begin position="953"/>
        <end position="1023"/>
    </location>
</feature>
<dbReference type="OrthoDB" id="10049244at2759"/>
<dbReference type="Proteomes" id="UP000193411">
    <property type="component" value="Unassembled WGS sequence"/>
</dbReference>
<feature type="region of interest" description="Disordered" evidence="5">
    <location>
        <begin position="1"/>
        <end position="60"/>
    </location>
</feature>
<feature type="short sequence motif" description="GXSXG" evidence="4">
    <location>
        <begin position="265"/>
        <end position="269"/>
    </location>
</feature>
<feature type="compositionally biased region" description="Low complexity" evidence="5">
    <location>
        <begin position="720"/>
        <end position="729"/>
    </location>
</feature>
<feature type="region of interest" description="Disordered" evidence="5">
    <location>
        <begin position="1065"/>
        <end position="1112"/>
    </location>
</feature>
<evidence type="ECO:0000256" key="5">
    <source>
        <dbReference type="SAM" id="MobiDB-lite"/>
    </source>
</evidence>
<evidence type="ECO:0000256" key="2">
    <source>
        <dbReference type="ARBA" id="ARBA00022963"/>
    </source>
</evidence>
<dbReference type="GO" id="GO:0004806">
    <property type="term" value="F:triacylglycerol lipase activity"/>
    <property type="evidence" value="ECO:0007669"/>
    <property type="project" value="InterPro"/>
</dbReference>
<keyword evidence="3 4" id="KW-0443">Lipid metabolism</keyword>
<keyword evidence="1 4" id="KW-0378">Hydrolase</keyword>
<feature type="compositionally biased region" description="Low complexity" evidence="5">
    <location>
        <begin position="682"/>
        <end position="691"/>
    </location>
</feature>
<dbReference type="PANTHER" id="PTHR14226:SF10">
    <property type="entry name" value="TRIACYLGLYCEROL LIPASE 4-RELATED"/>
    <property type="match status" value="1"/>
</dbReference>
<feature type="compositionally biased region" description="Low complexity" evidence="5">
    <location>
        <begin position="874"/>
        <end position="885"/>
    </location>
</feature>
<evidence type="ECO:0000259" key="6">
    <source>
        <dbReference type="PROSITE" id="PS51635"/>
    </source>
</evidence>
<feature type="region of interest" description="Disordered" evidence="5">
    <location>
        <begin position="720"/>
        <end position="833"/>
    </location>
</feature>
<feature type="compositionally biased region" description="Polar residues" evidence="5">
    <location>
        <begin position="985"/>
        <end position="1009"/>
    </location>
</feature>
<feature type="domain" description="PNPLA" evidence="6">
    <location>
        <begin position="234"/>
        <end position="428"/>
    </location>
</feature>
<feature type="compositionally biased region" description="Low complexity" evidence="5">
    <location>
        <begin position="788"/>
        <end position="814"/>
    </location>
</feature>
<dbReference type="InterPro" id="IPR050301">
    <property type="entry name" value="NTE"/>
</dbReference>
<feature type="active site" description="Nucleophile" evidence="4">
    <location>
        <position position="267"/>
    </location>
</feature>
<feature type="region of interest" description="Disordered" evidence="5">
    <location>
        <begin position="612"/>
        <end position="632"/>
    </location>
</feature>
<dbReference type="PROSITE" id="PS51635">
    <property type="entry name" value="PNPLA"/>
    <property type="match status" value="1"/>
</dbReference>
<dbReference type="STRING" id="765915.A0A1Y2HAH3"/>
<dbReference type="Pfam" id="PF01734">
    <property type="entry name" value="Patatin"/>
    <property type="match status" value="1"/>
</dbReference>
<dbReference type="Gene3D" id="3.40.1090.10">
    <property type="entry name" value="Cytosolic phospholipase A2 catalytic domain"/>
    <property type="match status" value="2"/>
</dbReference>
<dbReference type="InterPro" id="IPR016035">
    <property type="entry name" value="Acyl_Trfase/lysoPLipase"/>
</dbReference>
<evidence type="ECO:0000256" key="1">
    <source>
        <dbReference type="ARBA" id="ARBA00022801"/>
    </source>
</evidence>
<dbReference type="GO" id="GO:0016740">
    <property type="term" value="F:transferase activity"/>
    <property type="evidence" value="ECO:0007669"/>
    <property type="project" value="UniProtKB-KW"/>
</dbReference>
<dbReference type="SUPFAM" id="SSF52151">
    <property type="entry name" value="FabD/lysophospholipase-like"/>
    <property type="match status" value="1"/>
</dbReference>
<feature type="compositionally biased region" description="Low complexity" evidence="5">
    <location>
        <begin position="7"/>
        <end position="27"/>
    </location>
</feature>
<name>A0A1Y2HAH3_9FUNG</name>
<reference evidence="7 8" key="1">
    <citation type="submission" date="2016-07" db="EMBL/GenBank/DDBJ databases">
        <title>Pervasive Adenine N6-methylation of Active Genes in Fungi.</title>
        <authorList>
            <consortium name="DOE Joint Genome Institute"/>
            <person name="Mondo S.J."/>
            <person name="Dannebaum R.O."/>
            <person name="Kuo R.C."/>
            <person name="Labutti K."/>
            <person name="Haridas S."/>
            <person name="Kuo A."/>
            <person name="Salamov A."/>
            <person name="Ahrendt S.R."/>
            <person name="Lipzen A."/>
            <person name="Sullivan W."/>
            <person name="Andreopoulos W.B."/>
            <person name="Clum A."/>
            <person name="Lindquist E."/>
            <person name="Daum C."/>
            <person name="Ramamoorthy G.K."/>
            <person name="Gryganskyi A."/>
            <person name="Culley D."/>
            <person name="Magnuson J.K."/>
            <person name="James T.Y."/>
            <person name="O'Malley M.A."/>
            <person name="Stajich J.E."/>
            <person name="Spatafora J.W."/>
            <person name="Visel A."/>
            <person name="Grigoriev I.V."/>
        </authorList>
    </citation>
    <scope>NUCLEOTIDE SEQUENCE [LARGE SCALE GENOMIC DNA]</scope>
    <source>
        <strain evidence="7 8">PL171</strain>
    </source>
</reference>
<proteinExistence type="predicted"/>
<dbReference type="Pfam" id="PF11815">
    <property type="entry name" value="DUF3336"/>
    <property type="match status" value="1"/>
</dbReference>
<feature type="compositionally biased region" description="Basic and acidic residues" evidence="5">
    <location>
        <begin position="1066"/>
        <end position="1075"/>
    </location>
</feature>
<keyword evidence="2 4" id="KW-0442">Lipid degradation</keyword>
<feature type="active site" description="Proton acceptor" evidence="4">
    <location>
        <position position="415"/>
    </location>
</feature>
<feature type="compositionally biased region" description="Low complexity" evidence="5">
    <location>
        <begin position="35"/>
        <end position="60"/>
    </location>
</feature>
<feature type="compositionally biased region" description="Acidic residues" evidence="5">
    <location>
        <begin position="1014"/>
        <end position="1023"/>
    </location>
</feature>
<evidence type="ECO:0000313" key="8">
    <source>
        <dbReference type="Proteomes" id="UP000193411"/>
    </source>
</evidence>
<dbReference type="InterPro" id="IPR002641">
    <property type="entry name" value="PNPLA_dom"/>
</dbReference>
<dbReference type="GO" id="GO:0006641">
    <property type="term" value="P:triglyceride metabolic process"/>
    <property type="evidence" value="ECO:0007669"/>
    <property type="project" value="UniProtKB-ARBA"/>
</dbReference>
<feature type="region of interest" description="Disordered" evidence="5">
    <location>
        <begin position="676"/>
        <end position="697"/>
    </location>
</feature>
<sequence>MNPPAPSRASSSQSPPNERTTSSSNKDVNNDDDQPPSASSSPPNGGGISASPSTSSLHSLHVLTSSSKTVATDVASHHLTRLRSAIARLLVAGHSRSYYQHLMSAATSYEQWSAAAAMLDIHDGNEQWKRDPQSPLYDWSLIQDRLTAMREARDAGDLPRLILLLRTSLSRNLGNMGNPMLYGACHIGTKHLIEEYMREAVRCLNLICDATELPNATRMEFFLNVRQAFGRTALLLSGGATLALNHIGVVKALWETRLLPRIISGASGGSIIASLVCTHTEEDFERLLNPAYTRLDFFDDPSENGILHIINRVFKHGVLFDVDTLIKTVQDMFGDITFLEAYNRTRRILNITVSSSTVYEMPRLLNYITAPNVYIWSAVAASCSVPYVFKPAPLLAKDRSGKPVQWNPSGHRWIDGSVESDLPMQKLAELFNVNHFVVSQVNPHVVPFIPKGLSKGMFRSACESVLNFSRNEFNLRCNQLRELGLLPEVLYRAQSIVSQKYMGDITIIPEVQVSDFVNILTNPTPKSMLESTLKGERATWPKISIMQNHLHIEMALDEMLYRCRLRALQLQHLPTQLPTTIPQGPATAFPSLNTASPIPAPILLDHKQSMFGLPPSSATPSGSPDPPQITLNPGMPRTLSADNGRALVTPSPSPLATAASLRRGLVPHGWGMRATANVSPGASSSASSTATRWVPKPRVKSATQLSGYWQAPTLLGVSTPGYGSGSPAGSPVPPPSSATHASPVGRPRRSRGSSPVLRQVDSHREPTSPTHTRRKLTNGHGHARRRSSASSTTSTSSASSSSSPPATPEFAASPQSDMGNLSPPRSAPGSGTRLVNLATGVASGRAVSLDVLSSSLSAAPMGRGGYNRQHPRRGSVPSRSPSRSPVRVRDGRVSKPSSAGSAVPKLVVHGPHDGRGSRSSTSASIEIGGNGHGIDSLSAYLTTDEMESDVDAGNRVRGGADDLMTSDSEFDAELPNGDYAGGGESSISRSTIPDMFSSSSANVPVSQPYGNDHEMDDDDDDDDVLEILPRTKSQSKILAKAAAPPPASLPVAQNSLIAITNVIDGPRPDEADTHHAAKWRPLMAPATPVQPEDEEDADPPSSPMRFANVIFE</sequence>
<dbReference type="EMBL" id="MCFL01000059">
    <property type="protein sequence ID" value="ORZ31495.1"/>
    <property type="molecule type" value="Genomic_DNA"/>
</dbReference>
<comment type="caution">
    <text evidence="7">The sequence shown here is derived from an EMBL/GenBank/DDBJ whole genome shotgun (WGS) entry which is preliminary data.</text>
</comment>
<accession>A0A1Y2HAH3</accession>
<dbReference type="PANTHER" id="PTHR14226">
    <property type="entry name" value="NEUROPATHY TARGET ESTERASE/SWISS CHEESE D.MELANOGASTER"/>
    <property type="match status" value="1"/>
</dbReference>
<protein>
    <submittedName>
        <fullName evidence="7">Acyl transferase/acyl hydrolase/lysophospholipase</fullName>
    </submittedName>
</protein>
<gene>
    <name evidence="7" type="ORF">BCR44DRAFT_1265656</name>
</gene>
<dbReference type="GO" id="GO:0016042">
    <property type="term" value="P:lipid catabolic process"/>
    <property type="evidence" value="ECO:0007669"/>
    <property type="project" value="UniProtKB-UniRule"/>
</dbReference>
<keyword evidence="7" id="KW-0808">Transferase</keyword>
<feature type="region of interest" description="Disordered" evidence="5">
    <location>
        <begin position="858"/>
        <end position="929"/>
    </location>
</feature>
<dbReference type="AlphaFoldDB" id="A0A1Y2HAH3"/>
<feature type="compositionally biased region" description="Basic residues" evidence="5">
    <location>
        <begin position="771"/>
        <end position="787"/>
    </location>
</feature>
<evidence type="ECO:0000256" key="3">
    <source>
        <dbReference type="ARBA" id="ARBA00023098"/>
    </source>
</evidence>
<keyword evidence="8" id="KW-1185">Reference proteome</keyword>
<evidence type="ECO:0000256" key="4">
    <source>
        <dbReference type="PROSITE-ProRule" id="PRU01161"/>
    </source>
</evidence>
<evidence type="ECO:0000313" key="7">
    <source>
        <dbReference type="EMBL" id="ORZ31495.1"/>
    </source>
</evidence>
<dbReference type="InterPro" id="IPR021771">
    <property type="entry name" value="Triacylglycerol_lipase_N"/>
</dbReference>